<keyword evidence="6" id="KW-1185">Reference proteome</keyword>
<protein>
    <submittedName>
        <fullName evidence="5">FAD-binding and BBE domain-containing protein</fullName>
    </submittedName>
</protein>
<dbReference type="Pfam" id="PF08031">
    <property type="entry name" value="BBE"/>
    <property type="match status" value="1"/>
</dbReference>
<dbReference type="EMBL" id="VEPZ02001645">
    <property type="protein sequence ID" value="KAE8664584.1"/>
    <property type="molecule type" value="Genomic_DNA"/>
</dbReference>
<evidence type="ECO:0000313" key="6">
    <source>
        <dbReference type="Proteomes" id="UP000436088"/>
    </source>
</evidence>
<organism evidence="5 6">
    <name type="scientific">Hibiscus syriacus</name>
    <name type="common">Rose of Sharon</name>
    <dbReference type="NCBI Taxonomy" id="106335"/>
    <lineage>
        <taxon>Eukaryota</taxon>
        <taxon>Viridiplantae</taxon>
        <taxon>Streptophyta</taxon>
        <taxon>Embryophyta</taxon>
        <taxon>Tracheophyta</taxon>
        <taxon>Spermatophyta</taxon>
        <taxon>Magnoliopsida</taxon>
        <taxon>eudicotyledons</taxon>
        <taxon>Gunneridae</taxon>
        <taxon>Pentapetalae</taxon>
        <taxon>rosids</taxon>
        <taxon>malvids</taxon>
        <taxon>Malvales</taxon>
        <taxon>Malvaceae</taxon>
        <taxon>Malvoideae</taxon>
        <taxon>Hibiscus</taxon>
    </lineage>
</organism>
<sequence length="216" mass="24808">MNADFPELDLQRSDCLEMSWVESVLYWAGFPNGTTIDELLNRVQVYRFFSKSKSDYFKAVIPKQGLETLWEALMDTGDISVQMNPYGGRMEEISDTETAFAHRGGNLFMVLYSVTWSESDGGINATARYVELSRRLYRAMAPYASSNPREAFLNYRDLDIGSKESNGTDLEDAKEYGAKYFKNNFMRLMSLKTKIDPENFFRNEQSIPPLSTRSDH</sequence>
<dbReference type="Gene3D" id="3.30.465.10">
    <property type="match status" value="1"/>
</dbReference>
<dbReference type="Gene3D" id="3.40.462.20">
    <property type="match status" value="1"/>
</dbReference>
<reference evidence="5" key="1">
    <citation type="submission" date="2019-09" db="EMBL/GenBank/DDBJ databases">
        <title>Draft genome information of white flower Hibiscus syriacus.</title>
        <authorList>
            <person name="Kim Y.-M."/>
        </authorList>
    </citation>
    <scope>NUCLEOTIDE SEQUENCE [LARGE SCALE GENOMIC DNA]</scope>
    <source>
        <strain evidence="5">YM2019G1</strain>
    </source>
</reference>
<keyword evidence="3" id="KW-0560">Oxidoreductase</keyword>
<gene>
    <name evidence="5" type="ORF">F3Y22_tig00112758pilonHSYRG00091</name>
</gene>
<feature type="domain" description="Berberine/berberine-like" evidence="4">
    <location>
        <begin position="151"/>
        <end position="208"/>
    </location>
</feature>
<evidence type="ECO:0000256" key="2">
    <source>
        <dbReference type="ARBA" id="ARBA00022827"/>
    </source>
</evidence>
<keyword evidence="2" id="KW-0274">FAD</keyword>
<dbReference type="InterPro" id="IPR016169">
    <property type="entry name" value="FAD-bd_PCMH_sub2"/>
</dbReference>
<evidence type="ECO:0000313" key="5">
    <source>
        <dbReference type="EMBL" id="KAE8664584.1"/>
    </source>
</evidence>
<proteinExistence type="predicted"/>
<name>A0A6A2Y698_HIBSY</name>
<evidence type="ECO:0000259" key="4">
    <source>
        <dbReference type="Pfam" id="PF08031"/>
    </source>
</evidence>
<accession>A0A6A2Y698</accession>
<evidence type="ECO:0000256" key="1">
    <source>
        <dbReference type="ARBA" id="ARBA00022630"/>
    </source>
</evidence>
<comment type="caution">
    <text evidence="5">The sequence shown here is derived from an EMBL/GenBank/DDBJ whole genome shotgun (WGS) entry which is preliminary data.</text>
</comment>
<dbReference type="GO" id="GO:0050660">
    <property type="term" value="F:flavin adenine dinucleotide binding"/>
    <property type="evidence" value="ECO:0007669"/>
    <property type="project" value="InterPro"/>
</dbReference>
<dbReference type="PANTHER" id="PTHR32448">
    <property type="entry name" value="OS08G0158400 PROTEIN"/>
    <property type="match status" value="1"/>
</dbReference>
<evidence type="ECO:0000256" key="3">
    <source>
        <dbReference type="ARBA" id="ARBA00023002"/>
    </source>
</evidence>
<dbReference type="Proteomes" id="UP000436088">
    <property type="component" value="Unassembled WGS sequence"/>
</dbReference>
<keyword evidence="1" id="KW-0285">Flavoprotein</keyword>
<dbReference type="GO" id="GO:0016491">
    <property type="term" value="F:oxidoreductase activity"/>
    <property type="evidence" value="ECO:0007669"/>
    <property type="project" value="UniProtKB-KW"/>
</dbReference>
<dbReference type="AlphaFoldDB" id="A0A6A2Y698"/>
<dbReference type="InterPro" id="IPR012951">
    <property type="entry name" value="BBE"/>
</dbReference>